<feature type="domain" description="Luciferase-like" evidence="3">
    <location>
        <begin position="1"/>
        <end position="324"/>
    </location>
</feature>
<gene>
    <name evidence="4" type="ORF">GCM10010991_31910</name>
</gene>
<dbReference type="InterPro" id="IPR036661">
    <property type="entry name" value="Luciferase-like_sf"/>
</dbReference>
<dbReference type="InterPro" id="IPR024011">
    <property type="entry name" value="Biosynth_lucif-like_mOase_dom"/>
</dbReference>
<evidence type="ECO:0000313" key="4">
    <source>
        <dbReference type="EMBL" id="GGO37009.1"/>
    </source>
</evidence>
<dbReference type="GO" id="GO:0016705">
    <property type="term" value="F:oxidoreductase activity, acting on paired donors, with incorporation or reduction of molecular oxygen"/>
    <property type="evidence" value="ECO:0007669"/>
    <property type="project" value="InterPro"/>
</dbReference>
<reference evidence="4 5" key="1">
    <citation type="journal article" date="2014" name="Int. J. Syst. Evol. Microbiol.">
        <title>Complete genome sequence of Corynebacterium casei LMG S-19264T (=DSM 44701T), isolated from a smear-ripened cheese.</title>
        <authorList>
            <consortium name="US DOE Joint Genome Institute (JGI-PGF)"/>
            <person name="Walter F."/>
            <person name="Albersmeier A."/>
            <person name="Kalinowski J."/>
            <person name="Ruckert C."/>
        </authorList>
    </citation>
    <scope>NUCLEOTIDE SEQUENCE [LARGE SCALE GENOMIC DNA]</scope>
    <source>
        <strain evidence="4 5">CGMCC 1.7029</strain>
    </source>
</reference>
<dbReference type="PANTHER" id="PTHR30137:SF8">
    <property type="entry name" value="BLR5498 PROTEIN"/>
    <property type="match status" value="1"/>
</dbReference>
<dbReference type="RefSeq" id="WP_146287986.1">
    <property type="nucleotide sequence ID" value="NZ_BMLP01000008.1"/>
</dbReference>
<dbReference type="Gene3D" id="3.20.20.30">
    <property type="entry name" value="Luciferase-like domain"/>
    <property type="match status" value="1"/>
</dbReference>
<dbReference type="EMBL" id="BMLP01000008">
    <property type="protein sequence ID" value="GGO37009.1"/>
    <property type="molecule type" value="Genomic_DNA"/>
</dbReference>
<dbReference type="InterPro" id="IPR050766">
    <property type="entry name" value="Bact_Lucif_Oxidored"/>
</dbReference>
<comment type="caution">
    <text evidence="4">The sequence shown here is derived from an EMBL/GenBank/DDBJ whole genome shotgun (WGS) entry which is preliminary data.</text>
</comment>
<protein>
    <submittedName>
        <fullName evidence="4">Siderophore biosynthesis protein</fullName>
    </submittedName>
</protein>
<dbReference type="NCBIfam" id="TIGR04020">
    <property type="entry name" value="seco_metab_LLM"/>
    <property type="match status" value="1"/>
</dbReference>
<evidence type="ECO:0000259" key="3">
    <source>
        <dbReference type="Pfam" id="PF00296"/>
    </source>
</evidence>
<evidence type="ECO:0000313" key="5">
    <source>
        <dbReference type="Proteomes" id="UP000598196"/>
    </source>
</evidence>
<name>A0A917YMH7_9RHOB</name>
<evidence type="ECO:0000256" key="2">
    <source>
        <dbReference type="ARBA" id="ARBA00023033"/>
    </source>
</evidence>
<dbReference type="AlphaFoldDB" id="A0A917YMH7"/>
<dbReference type="GO" id="GO:0004497">
    <property type="term" value="F:monooxygenase activity"/>
    <property type="evidence" value="ECO:0007669"/>
    <property type="project" value="UniProtKB-KW"/>
</dbReference>
<dbReference type="Pfam" id="PF00296">
    <property type="entry name" value="Bac_luciferase"/>
    <property type="match status" value="1"/>
</dbReference>
<keyword evidence="1" id="KW-0560">Oxidoreductase</keyword>
<evidence type="ECO:0000256" key="1">
    <source>
        <dbReference type="ARBA" id="ARBA00023002"/>
    </source>
</evidence>
<sequence>MDFSLFFFANDASAAGDHGKYDVILKGARWADRNGFSRVWIPERHFHSFGGLSPNPSVLAAAIASITERVQICSGSVVMPLHDPIRVAEEWSMVDNISGGRVGLGIACGWVPNDFVISKNQTDFDNRKDVFHQNTLALQRLWRGEPHQVTNPLGEPVDVRIMPRPVQADVPLWITAAANPDTFRQAGEMGTHVLTHLLGQTVDELADKIVLYREAWARAGHKGRGVITLMLHTLVGDSDDEVHEIARDPMKTYLGASLSLAAAHLASVPFLKDPSRIDVGALTPDLVDATLEASFEKYFHMGSLMGSYEKCLDTVSEMERIGVDELASLVDFGLDPGIVSAGLENLNVLRRLANPAPLARAERVAQAAE</sequence>
<keyword evidence="5" id="KW-1185">Reference proteome</keyword>
<dbReference type="SUPFAM" id="SSF51679">
    <property type="entry name" value="Bacterial luciferase-like"/>
    <property type="match status" value="1"/>
</dbReference>
<keyword evidence="2" id="KW-0503">Monooxygenase</keyword>
<dbReference type="OrthoDB" id="9803968at2"/>
<proteinExistence type="predicted"/>
<dbReference type="GO" id="GO:0005829">
    <property type="term" value="C:cytosol"/>
    <property type="evidence" value="ECO:0007669"/>
    <property type="project" value="TreeGrafter"/>
</dbReference>
<dbReference type="PANTHER" id="PTHR30137">
    <property type="entry name" value="LUCIFERASE-LIKE MONOOXYGENASE"/>
    <property type="match status" value="1"/>
</dbReference>
<dbReference type="InterPro" id="IPR011251">
    <property type="entry name" value="Luciferase-like_dom"/>
</dbReference>
<accession>A0A917YMH7</accession>
<dbReference type="Proteomes" id="UP000598196">
    <property type="component" value="Unassembled WGS sequence"/>
</dbReference>
<organism evidence="4 5">
    <name type="scientific">Gemmobacter aquaticus</name>
    <dbReference type="NCBI Taxonomy" id="490185"/>
    <lineage>
        <taxon>Bacteria</taxon>
        <taxon>Pseudomonadati</taxon>
        <taxon>Pseudomonadota</taxon>
        <taxon>Alphaproteobacteria</taxon>
        <taxon>Rhodobacterales</taxon>
        <taxon>Paracoccaceae</taxon>
        <taxon>Gemmobacter</taxon>
    </lineage>
</organism>